<dbReference type="GO" id="GO:0016853">
    <property type="term" value="F:isomerase activity"/>
    <property type="evidence" value="ECO:0007669"/>
    <property type="project" value="UniProtKB-KW"/>
</dbReference>
<keyword evidence="4" id="KW-0413">Isomerase</keyword>
<keyword evidence="2" id="KW-0472">Membrane</keyword>
<dbReference type="Gene3D" id="3.40.30.10">
    <property type="entry name" value="Glutaredoxin"/>
    <property type="match status" value="1"/>
</dbReference>
<organism evidence="4 5">
    <name type="scientific">Microbacterium oleivorans</name>
    <dbReference type="NCBI Taxonomy" id="273677"/>
    <lineage>
        <taxon>Bacteria</taxon>
        <taxon>Bacillati</taxon>
        <taxon>Actinomycetota</taxon>
        <taxon>Actinomycetes</taxon>
        <taxon>Micrococcales</taxon>
        <taxon>Microbacteriaceae</taxon>
        <taxon>Microbacterium</taxon>
    </lineage>
</organism>
<evidence type="ECO:0000313" key="4">
    <source>
        <dbReference type="EMBL" id="OAH49900.1"/>
    </source>
</evidence>
<feature type="region of interest" description="Disordered" evidence="1">
    <location>
        <begin position="301"/>
        <end position="323"/>
    </location>
</feature>
<reference evidence="4 5" key="1">
    <citation type="submission" date="2016-02" db="EMBL/GenBank/DDBJ databases">
        <authorList>
            <person name="Wen L."/>
            <person name="He K."/>
            <person name="Yang H."/>
        </authorList>
    </citation>
    <scope>NUCLEOTIDE SEQUENCE [LARGE SCALE GENOMIC DNA]</scope>
    <source>
        <strain evidence="4 5">CD11_3</strain>
    </source>
</reference>
<feature type="domain" description="Thioredoxin-like fold" evidence="3">
    <location>
        <begin position="118"/>
        <end position="283"/>
    </location>
</feature>
<feature type="region of interest" description="Disordered" evidence="1">
    <location>
        <begin position="1"/>
        <end position="25"/>
    </location>
</feature>
<dbReference type="InterPro" id="IPR036249">
    <property type="entry name" value="Thioredoxin-like_sf"/>
</dbReference>
<dbReference type="RefSeq" id="WP_064003143.1">
    <property type="nucleotide sequence ID" value="NZ_LSTV01000003.1"/>
</dbReference>
<evidence type="ECO:0000256" key="1">
    <source>
        <dbReference type="SAM" id="MobiDB-lite"/>
    </source>
</evidence>
<feature type="compositionally biased region" description="Basic and acidic residues" evidence="1">
    <location>
        <begin position="13"/>
        <end position="24"/>
    </location>
</feature>
<evidence type="ECO:0000259" key="3">
    <source>
        <dbReference type="Pfam" id="PF13462"/>
    </source>
</evidence>
<feature type="compositionally biased region" description="Low complexity" evidence="1">
    <location>
        <begin position="311"/>
        <end position="323"/>
    </location>
</feature>
<dbReference type="EMBL" id="LSTV01000003">
    <property type="protein sequence ID" value="OAH49900.1"/>
    <property type="molecule type" value="Genomic_DNA"/>
</dbReference>
<protein>
    <submittedName>
        <fullName evidence="4">Protein-disulfide isomerase</fullName>
    </submittedName>
</protein>
<name>A0A177K930_9MICO</name>
<accession>A0A177K930</accession>
<evidence type="ECO:0000313" key="5">
    <source>
        <dbReference type="Proteomes" id="UP000076998"/>
    </source>
</evidence>
<dbReference type="SUPFAM" id="SSF52833">
    <property type="entry name" value="Thioredoxin-like"/>
    <property type="match status" value="1"/>
</dbReference>
<proteinExistence type="predicted"/>
<dbReference type="Proteomes" id="UP000076998">
    <property type="component" value="Unassembled WGS sequence"/>
</dbReference>
<dbReference type="Pfam" id="PF13462">
    <property type="entry name" value="Thioredoxin_4"/>
    <property type="match status" value="1"/>
</dbReference>
<keyword evidence="2" id="KW-1133">Transmembrane helix</keyword>
<feature type="compositionally biased region" description="Polar residues" evidence="1">
    <location>
        <begin position="1"/>
        <end position="12"/>
    </location>
</feature>
<keyword evidence="2" id="KW-0812">Transmembrane</keyword>
<dbReference type="AlphaFoldDB" id="A0A177K930"/>
<dbReference type="OrthoDB" id="117402at2"/>
<gene>
    <name evidence="4" type="ORF">AYL44_10015</name>
</gene>
<sequence>MSTDSGDTPSSATDRREAVREKAQRVHVRQSRARIARRISLGVLATAAVAAVATVVVWSVTSTMGGRDLTPSTASSDGFAVSDVTGVAADQGAIDESAVEATPGSDKAATPAPTASATAAPVDIRVYVDYLSPGAREWQLANVDQLTTWVDQGAATLSYHPVSMLTAKSNGTKYSLRAAAAAACVATHDESVFFAYNTELLTRQPAMDTDGFSDVELADLAQAVGASDPEKLRSCIEDGDFIEWAKDATERAIAGIPDTDGLELTGTPMILVNGQPYMGALSDAAEFSQFVLTSASDAFYTEQTPTPTPTAPAETPTPTAPAE</sequence>
<comment type="caution">
    <text evidence="4">The sequence shown here is derived from an EMBL/GenBank/DDBJ whole genome shotgun (WGS) entry which is preliminary data.</text>
</comment>
<evidence type="ECO:0000256" key="2">
    <source>
        <dbReference type="SAM" id="Phobius"/>
    </source>
</evidence>
<feature type="transmembrane region" description="Helical" evidence="2">
    <location>
        <begin position="39"/>
        <end position="60"/>
    </location>
</feature>
<dbReference type="InterPro" id="IPR012336">
    <property type="entry name" value="Thioredoxin-like_fold"/>
</dbReference>